<sequence>MRLRFGSLRKRATPIFPEMILSAPTVEDTVYSDLVTKGVPERLTVQIDGHKKTVRFYQTAVFDPEIMKLKALKIHVVHSSCRSCMAFGCFMCTRHHTPVSKEVVDDIAAFIRHVPTLEAIESVQALYELLSMYSNGALLCNIQFRANDGE</sequence>
<evidence type="ECO:0000313" key="2">
    <source>
        <dbReference type="Proteomes" id="UP001150603"/>
    </source>
</evidence>
<dbReference type="EMBL" id="JANBPW010000565">
    <property type="protein sequence ID" value="KAJ1949031.1"/>
    <property type="molecule type" value="Genomic_DNA"/>
</dbReference>
<reference evidence="1" key="1">
    <citation type="submission" date="2022-07" db="EMBL/GenBank/DDBJ databases">
        <title>Phylogenomic reconstructions and comparative analyses of Kickxellomycotina fungi.</title>
        <authorList>
            <person name="Reynolds N.K."/>
            <person name="Stajich J.E."/>
            <person name="Barry K."/>
            <person name="Grigoriev I.V."/>
            <person name="Crous P."/>
            <person name="Smith M.E."/>
        </authorList>
    </citation>
    <scope>NUCLEOTIDE SEQUENCE</scope>
    <source>
        <strain evidence="1">NRRL 5244</strain>
    </source>
</reference>
<evidence type="ECO:0000313" key="1">
    <source>
        <dbReference type="EMBL" id="KAJ1949031.1"/>
    </source>
</evidence>
<comment type="caution">
    <text evidence="1">The sequence shown here is derived from an EMBL/GenBank/DDBJ whole genome shotgun (WGS) entry which is preliminary data.</text>
</comment>
<name>A0ACC1JED1_9FUNG</name>
<keyword evidence="2" id="KW-1185">Reference proteome</keyword>
<gene>
    <name evidence="1" type="ORF">FBU59_001327</name>
</gene>
<accession>A0ACC1JED1</accession>
<protein>
    <submittedName>
        <fullName evidence="1">Uncharacterized protein</fullName>
    </submittedName>
</protein>
<organism evidence="1 2">
    <name type="scientific">Linderina macrospora</name>
    <dbReference type="NCBI Taxonomy" id="4868"/>
    <lineage>
        <taxon>Eukaryota</taxon>
        <taxon>Fungi</taxon>
        <taxon>Fungi incertae sedis</taxon>
        <taxon>Zoopagomycota</taxon>
        <taxon>Kickxellomycotina</taxon>
        <taxon>Kickxellomycetes</taxon>
        <taxon>Kickxellales</taxon>
        <taxon>Kickxellaceae</taxon>
        <taxon>Linderina</taxon>
    </lineage>
</organism>
<dbReference type="Proteomes" id="UP001150603">
    <property type="component" value="Unassembled WGS sequence"/>
</dbReference>
<proteinExistence type="predicted"/>